<dbReference type="GO" id="GO:0006753">
    <property type="term" value="P:nucleoside phosphate metabolic process"/>
    <property type="evidence" value="ECO:0007669"/>
    <property type="project" value="TreeGrafter"/>
</dbReference>
<dbReference type="GO" id="GO:0005829">
    <property type="term" value="C:cytosol"/>
    <property type="evidence" value="ECO:0007669"/>
    <property type="project" value="TreeGrafter"/>
</dbReference>
<comment type="cofactor">
    <cofactor evidence="1">
        <name>Mg(2+)</name>
        <dbReference type="ChEBI" id="CHEBI:18420"/>
    </cofactor>
</comment>
<reference evidence="4" key="1">
    <citation type="submission" date="2016-10" db="EMBL/GenBank/DDBJ databases">
        <title>Sequence of Gallionella enrichment culture.</title>
        <authorList>
            <person name="Poehlein A."/>
            <person name="Muehling M."/>
            <person name="Daniel R."/>
        </authorList>
    </citation>
    <scope>NUCLEOTIDE SEQUENCE</scope>
</reference>
<dbReference type="Pfam" id="PF00293">
    <property type="entry name" value="NUDIX"/>
    <property type="match status" value="1"/>
</dbReference>
<organism evidence="4">
    <name type="scientific">mine drainage metagenome</name>
    <dbReference type="NCBI Taxonomy" id="410659"/>
    <lineage>
        <taxon>unclassified sequences</taxon>
        <taxon>metagenomes</taxon>
        <taxon>ecological metagenomes</taxon>
    </lineage>
</organism>
<sequence>MSVSPWPLLASEQVFDAGLFRVARDRARSPRTGAAHDFHVLGMADWLMVVALNREGRLVLVRQYRHGSRETGLELPGGLHQAGEDRERGAARELLEETGYGGGTWRLLGGLRPQPALLSNRAWVFLAKELELRAEPEPDAGEDIEVQLLWPDEVRDWIGSGRVDHAMSVAALALAQLGGHLEEIREEIRS</sequence>
<accession>A0A1J5S4R8</accession>
<dbReference type="AlphaFoldDB" id="A0A1J5S4R8"/>
<comment type="caution">
    <text evidence="4">The sequence shown here is derived from an EMBL/GenBank/DDBJ whole genome shotgun (WGS) entry which is preliminary data.</text>
</comment>
<dbReference type="EC" id="3.6.1.13" evidence="4"/>
<name>A0A1J5S4R8_9ZZZZ</name>
<dbReference type="GO" id="GO:0047631">
    <property type="term" value="F:ADP-ribose diphosphatase activity"/>
    <property type="evidence" value="ECO:0007669"/>
    <property type="project" value="UniProtKB-EC"/>
</dbReference>
<keyword evidence="2 4" id="KW-0378">Hydrolase</keyword>
<evidence type="ECO:0000256" key="1">
    <source>
        <dbReference type="ARBA" id="ARBA00001946"/>
    </source>
</evidence>
<dbReference type="InterPro" id="IPR015797">
    <property type="entry name" value="NUDIX_hydrolase-like_dom_sf"/>
</dbReference>
<evidence type="ECO:0000313" key="4">
    <source>
        <dbReference type="EMBL" id="OIQ96755.1"/>
    </source>
</evidence>
<dbReference type="CDD" id="cd03424">
    <property type="entry name" value="NUDIX_ADPRase_Nudt5_UGPPase_Nudt14"/>
    <property type="match status" value="1"/>
</dbReference>
<dbReference type="PROSITE" id="PS00893">
    <property type="entry name" value="NUDIX_BOX"/>
    <property type="match status" value="1"/>
</dbReference>
<dbReference type="PROSITE" id="PS51462">
    <property type="entry name" value="NUDIX"/>
    <property type="match status" value="1"/>
</dbReference>
<evidence type="ECO:0000259" key="3">
    <source>
        <dbReference type="PROSITE" id="PS51462"/>
    </source>
</evidence>
<feature type="domain" description="Nudix hydrolase" evidence="3">
    <location>
        <begin position="42"/>
        <end position="171"/>
    </location>
</feature>
<dbReference type="InterPro" id="IPR000086">
    <property type="entry name" value="NUDIX_hydrolase_dom"/>
</dbReference>
<dbReference type="InterPro" id="IPR020084">
    <property type="entry name" value="NUDIX_hydrolase_CS"/>
</dbReference>
<dbReference type="SUPFAM" id="SSF55811">
    <property type="entry name" value="Nudix"/>
    <property type="match status" value="1"/>
</dbReference>
<gene>
    <name evidence="4" type="primary">nudF_10</name>
    <name evidence="4" type="ORF">GALL_212160</name>
</gene>
<dbReference type="EMBL" id="MLJW01000143">
    <property type="protein sequence ID" value="OIQ96755.1"/>
    <property type="molecule type" value="Genomic_DNA"/>
</dbReference>
<evidence type="ECO:0000256" key="2">
    <source>
        <dbReference type="ARBA" id="ARBA00022801"/>
    </source>
</evidence>
<protein>
    <submittedName>
        <fullName evidence="4">ADP-ribose pyrophosphatase</fullName>
        <ecNumber evidence="4">3.6.1.13</ecNumber>
    </submittedName>
</protein>
<dbReference type="PANTHER" id="PTHR11839">
    <property type="entry name" value="UDP/ADP-SUGAR PYROPHOSPHATASE"/>
    <property type="match status" value="1"/>
</dbReference>
<proteinExistence type="predicted"/>
<dbReference type="GO" id="GO:0019693">
    <property type="term" value="P:ribose phosphate metabolic process"/>
    <property type="evidence" value="ECO:0007669"/>
    <property type="project" value="TreeGrafter"/>
</dbReference>
<dbReference type="Gene3D" id="3.90.79.10">
    <property type="entry name" value="Nucleoside Triphosphate Pyrophosphohydrolase"/>
    <property type="match status" value="1"/>
</dbReference>
<dbReference type="PANTHER" id="PTHR11839:SF18">
    <property type="entry name" value="NUDIX HYDROLASE DOMAIN-CONTAINING PROTEIN"/>
    <property type="match status" value="1"/>
</dbReference>